<dbReference type="GO" id="GO:0046512">
    <property type="term" value="P:sphingosine biosynthetic process"/>
    <property type="evidence" value="ECO:0007669"/>
    <property type="project" value="TreeGrafter"/>
</dbReference>
<dbReference type="Gene3D" id="3.90.1150.10">
    <property type="entry name" value="Aspartate Aminotransferase, domain 1"/>
    <property type="match status" value="1"/>
</dbReference>
<dbReference type="SUPFAM" id="SSF53383">
    <property type="entry name" value="PLP-dependent transferases"/>
    <property type="match status" value="1"/>
</dbReference>
<dbReference type="GO" id="GO:0046513">
    <property type="term" value="P:ceramide biosynthetic process"/>
    <property type="evidence" value="ECO:0007669"/>
    <property type="project" value="TreeGrafter"/>
</dbReference>
<dbReference type="AlphaFoldDB" id="A0A699Y8N9"/>
<proteinExistence type="predicted"/>
<dbReference type="InterPro" id="IPR015424">
    <property type="entry name" value="PyrdxlP-dep_Trfase"/>
</dbReference>
<protein>
    <submittedName>
        <fullName evidence="3">Serine palmitoyl transferase</fullName>
    </submittedName>
</protein>
<keyword evidence="4" id="KW-1185">Reference proteome</keyword>
<organism evidence="3 4">
    <name type="scientific">Haematococcus lacustris</name>
    <name type="common">Green alga</name>
    <name type="synonym">Haematococcus pluvialis</name>
    <dbReference type="NCBI Taxonomy" id="44745"/>
    <lineage>
        <taxon>Eukaryota</taxon>
        <taxon>Viridiplantae</taxon>
        <taxon>Chlorophyta</taxon>
        <taxon>core chlorophytes</taxon>
        <taxon>Chlorophyceae</taxon>
        <taxon>CS clade</taxon>
        <taxon>Chlamydomonadales</taxon>
        <taxon>Haematococcaceae</taxon>
        <taxon>Haematococcus</taxon>
    </lineage>
</organism>
<accession>A0A699Y8N9</accession>
<dbReference type="GO" id="GO:0017059">
    <property type="term" value="C:serine palmitoyltransferase complex"/>
    <property type="evidence" value="ECO:0007669"/>
    <property type="project" value="TreeGrafter"/>
</dbReference>
<dbReference type="GO" id="GO:0004758">
    <property type="term" value="F:serine C-palmitoyltransferase activity"/>
    <property type="evidence" value="ECO:0007669"/>
    <property type="project" value="TreeGrafter"/>
</dbReference>
<feature type="non-terminal residue" evidence="3">
    <location>
        <position position="1"/>
    </location>
</feature>
<evidence type="ECO:0000256" key="1">
    <source>
        <dbReference type="ARBA" id="ARBA00001933"/>
    </source>
</evidence>
<dbReference type="EMBL" id="BLLF01000039">
    <property type="protein sequence ID" value="GFH06443.1"/>
    <property type="molecule type" value="Genomic_DNA"/>
</dbReference>
<dbReference type="GO" id="GO:0016020">
    <property type="term" value="C:membrane"/>
    <property type="evidence" value="ECO:0007669"/>
    <property type="project" value="GOC"/>
</dbReference>
<dbReference type="InterPro" id="IPR050087">
    <property type="entry name" value="AON_synthase_class-II"/>
</dbReference>
<name>A0A699Y8N9_HAELA</name>
<dbReference type="InterPro" id="IPR015422">
    <property type="entry name" value="PyrdxlP-dep_Trfase_small"/>
</dbReference>
<dbReference type="PANTHER" id="PTHR13693">
    <property type="entry name" value="CLASS II AMINOTRANSFERASE/8-AMINO-7-OXONONANOATE SYNTHASE"/>
    <property type="match status" value="1"/>
</dbReference>
<keyword evidence="2 3" id="KW-0808">Transferase</keyword>
<reference evidence="3 4" key="1">
    <citation type="submission" date="2020-02" db="EMBL/GenBank/DDBJ databases">
        <title>Draft genome sequence of Haematococcus lacustris strain NIES-144.</title>
        <authorList>
            <person name="Morimoto D."/>
            <person name="Nakagawa S."/>
            <person name="Yoshida T."/>
            <person name="Sawayama S."/>
        </authorList>
    </citation>
    <scope>NUCLEOTIDE SEQUENCE [LARGE SCALE GENOMIC DNA]</scope>
    <source>
        <strain evidence="3 4">NIES-144</strain>
    </source>
</reference>
<feature type="non-terminal residue" evidence="3">
    <location>
        <position position="69"/>
    </location>
</feature>
<comment type="caution">
    <text evidence="3">The sequence shown here is derived from an EMBL/GenBank/DDBJ whole genome shotgun (WGS) entry which is preliminary data.</text>
</comment>
<dbReference type="PANTHER" id="PTHR13693:SF3">
    <property type="entry name" value="LD36009P"/>
    <property type="match status" value="1"/>
</dbReference>
<sequence length="69" mass="7412">MPLMIYSPAKLPAFSRMCLARNVAVVVVGFPATALLLTRARLCISAAHTPEDIDYAVAVLEEVCGVCMM</sequence>
<evidence type="ECO:0000313" key="3">
    <source>
        <dbReference type="EMBL" id="GFH06443.1"/>
    </source>
</evidence>
<gene>
    <name evidence="3" type="ORF">HaLaN_01074</name>
</gene>
<evidence type="ECO:0000256" key="2">
    <source>
        <dbReference type="ARBA" id="ARBA00022679"/>
    </source>
</evidence>
<comment type="cofactor">
    <cofactor evidence="1">
        <name>pyridoxal 5'-phosphate</name>
        <dbReference type="ChEBI" id="CHEBI:597326"/>
    </cofactor>
</comment>
<dbReference type="Proteomes" id="UP000485058">
    <property type="component" value="Unassembled WGS sequence"/>
</dbReference>
<evidence type="ECO:0000313" key="4">
    <source>
        <dbReference type="Proteomes" id="UP000485058"/>
    </source>
</evidence>